<dbReference type="Pfam" id="PF13845">
    <property type="entry name" value="Septum_form"/>
    <property type="match status" value="1"/>
</dbReference>
<dbReference type="Proteomes" id="UP000652013">
    <property type="component" value="Unassembled WGS sequence"/>
</dbReference>
<comment type="caution">
    <text evidence="2">The sequence shown here is derived from an EMBL/GenBank/DDBJ whole genome shotgun (WGS) entry which is preliminary data.</text>
</comment>
<gene>
    <name evidence="2" type="ORF">Sya03_44000</name>
</gene>
<sequence length="277" mass="29647">MLVLGVAACAPPPAGTDGAVTDDWPALPAATAFVPAASTCHESIEATGALADYAPVDCSATHRTETFHVGTYTGRAAAAATTPADGAGPAYGDCAKRASGYVGGEWRSAPLAVHVTVPPDAAWEAGARWYRCELTLRNPDDGEAVYRAASLRGALASVAFGCHRPDADEDILGPRLDCTKAHTAEYAGVWTARAGTTWERVWTDEAAMQNGCHTAIARFAKVPDDDYMRYRTGWYTIMPLRQQWEQGERGVRCFLWLDGERLTRSMRGAGTRGLPLN</sequence>
<proteinExistence type="predicted"/>
<feature type="domain" description="Septum formation-related" evidence="1">
    <location>
        <begin position="39"/>
        <end position="253"/>
    </location>
</feature>
<dbReference type="EMBL" id="BOOY01000031">
    <property type="protein sequence ID" value="GIJ05048.1"/>
    <property type="molecule type" value="Genomic_DNA"/>
</dbReference>
<evidence type="ECO:0000313" key="3">
    <source>
        <dbReference type="Proteomes" id="UP000652013"/>
    </source>
</evidence>
<evidence type="ECO:0000259" key="1">
    <source>
        <dbReference type="Pfam" id="PF13845"/>
    </source>
</evidence>
<dbReference type="AlphaFoldDB" id="A0A8J3YC78"/>
<name>A0A8J3YC78_9ACTN</name>
<reference evidence="2" key="1">
    <citation type="submission" date="2021-01" db="EMBL/GenBank/DDBJ databases">
        <title>Whole genome shotgun sequence of Spirilliplanes yamanashiensis NBRC 15828.</title>
        <authorList>
            <person name="Komaki H."/>
            <person name="Tamura T."/>
        </authorList>
    </citation>
    <scope>NUCLEOTIDE SEQUENCE</scope>
    <source>
        <strain evidence="2">NBRC 15828</strain>
    </source>
</reference>
<dbReference type="InterPro" id="IPR026004">
    <property type="entry name" value="Septum_form"/>
</dbReference>
<organism evidence="2 3">
    <name type="scientific">Spirilliplanes yamanashiensis</name>
    <dbReference type="NCBI Taxonomy" id="42233"/>
    <lineage>
        <taxon>Bacteria</taxon>
        <taxon>Bacillati</taxon>
        <taxon>Actinomycetota</taxon>
        <taxon>Actinomycetes</taxon>
        <taxon>Micromonosporales</taxon>
        <taxon>Micromonosporaceae</taxon>
        <taxon>Spirilliplanes</taxon>
    </lineage>
</organism>
<keyword evidence="3" id="KW-1185">Reference proteome</keyword>
<accession>A0A8J3YC78</accession>
<evidence type="ECO:0000313" key="2">
    <source>
        <dbReference type="EMBL" id="GIJ05048.1"/>
    </source>
</evidence>
<protein>
    <recommendedName>
        <fullName evidence="1">Septum formation-related domain-containing protein</fullName>
    </recommendedName>
</protein>